<gene>
    <name evidence="2" type="ORF">CI109_105027</name>
</gene>
<dbReference type="AlphaFoldDB" id="A0A5M6BWU7"/>
<feature type="compositionally biased region" description="Polar residues" evidence="1">
    <location>
        <begin position="222"/>
        <end position="236"/>
    </location>
</feature>
<reference evidence="2" key="1">
    <citation type="submission" date="2017-08" db="EMBL/GenBank/DDBJ databases">
        <authorList>
            <person name="Cuomo C."/>
            <person name="Billmyre B."/>
            <person name="Heitman J."/>
        </authorList>
    </citation>
    <scope>NUCLEOTIDE SEQUENCE</scope>
    <source>
        <strain evidence="2">CBS 12478</strain>
    </source>
</reference>
<dbReference type="OrthoDB" id="2735536at2759"/>
<name>A0A5M6BWU7_9TREE</name>
<dbReference type="PANTHER" id="PTHR28058:SF1">
    <property type="entry name" value="SMALL RIBOSOMAL SUBUNIT PROTEIN BS1M"/>
    <property type="match status" value="1"/>
</dbReference>
<keyword evidence="3" id="KW-1185">Reference proteome</keyword>
<protein>
    <submittedName>
        <fullName evidence="2">Uncharacterized protein</fullName>
    </submittedName>
</protein>
<evidence type="ECO:0000313" key="3">
    <source>
        <dbReference type="Proteomes" id="UP000322225"/>
    </source>
</evidence>
<accession>A0A5M6BWU7</accession>
<organism evidence="2 3">
    <name type="scientific">Kwoniella shandongensis</name>
    <dbReference type="NCBI Taxonomy" id="1734106"/>
    <lineage>
        <taxon>Eukaryota</taxon>
        <taxon>Fungi</taxon>
        <taxon>Dikarya</taxon>
        <taxon>Basidiomycota</taxon>
        <taxon>Agaricomycotina</taxon>
        <taxon>Tremellomycetes</taxon>
        <taxon>Tremellales</taxon>
        <taxon>Cryptococcaceae</taxon>
        <taxon>Kwoniella</taxon>
    </lineage>
</organism>
<feature type="compositionally biased region" description="Basic and acidic residues" evidence="1">
    <location>
        <begin position="410"/>
        <end position="431"/>
    </location>
</feature>
<evidence type="ECO:0000256" key="1">
    <source>
        <dbReference type="SAM" id="MobiDB-lite"/>
    </source>
</evidence>
<dbReference type="PANTHER" id="PTHR28058">
    <property type="entry name" value="37S RIBOSOMAL PROTEIN MRP51, MITOCHONDRIAL"/>
    <property type="match status" value="1"/>
</dbReference>
<feature type="region of interest" description="Disordered" evidence="1">
    <location>
        <begin position="396"/>
        <end position="431"/>
    </location>
</feature>
<dbReference type="InterPro" id="IPR016712">
    <property type="entry name" value="Rbsml_bS1m-like"/>
</dbReference>
<proteinExistence type="predicted"/>
<sequence length="454" mass="49969">MSSPFPQLLRRANIATYDPLITRIYTSTPSSKSQHSDWGLKYAIHLPKGPRYIKFSSLDAGPGFKCDWRSGEREARFVSAWGGPSGKVRWQNEDEIPKYMTKTQSIFDVESLVEDEEPASEGSETWIRDVESMSEEEFESFLERVREQRGRFLNGRLEDMPESTKSSLGLPEDKTLVHLATAGKTTGGATANFQAQLTADDLIDPHSNQLHSKPHRVHGLSYSKQPTSSNDHNPSTRVVGRALNKLSRYDDAQRKASNIGQGGSLARSGNNLPWVVGLGGLTAKTGTKSSRIFDSSSSSDAGLEETDYTRLDRSKGVGKFRVTRAQLGAPPSVLALNQSLAGGKFGGKWRTSGATLPSPMDTFKFDIEVAPSSETELLGGREWVGREVKTSKISTFTSEMGLGGPRSQRRKGEALEKLKENRLREREAKEETRERLANLFARIGKSNAGARGGQ</sequence>
<dbReference type="GeneID" id="43589672"/>
<dbReference type="EMBL" id="CP144059">
    <property type="protein sequence ID" value="WWD20551.1"/>
    <property type="molecule type" value="Genomic_DNA"/>
</dbReference>
<feature type="region of interest" description="Disordered" evidence="1">
    <location>
        <begin position="206"/>
        <end position="237"/>
    </location>
</feature>
<reference evidence="2" key="2">
    <citation type="submission" date="2024-01" db="EMBL/GenBank/DDBJ databases">
        <title>Comparative genomics of Cryptococcus and Kwoniella reveals pathogenesis evolution and contrasting modes of karyotype evolution via chromosome fusion or intercentromeric recombination.</title>
        <authorList>
            <person name="Coelho M.A."/>
            <person name="David-Palma M."/>
            <person name="Shea T."/>
            <person name="Bowers K."/>
            <person name="McGinley-Smith S."/>
            <person name="Mohammad A.W."/>
            <person name="Gnirke A."/>
            <person name="Yurkov A.M."/>
            <person name="Nowrousian M."/>
            <person name="Sun S."/>
            <person name="Cuomo C.A."/>
            <person name="Heitman J."/>
        </authorList>
    </citation>
    <scope>NUCLEOTIDE SEQUENCE</scope>
    <source>
        <strain evidence="2">CBS 12478</strain>
    </source>
</reference>
<dbReference type="KEGG" id="ksn:43589672"/>
<evidence type="ECO:0000313" key="2">
    <source>
        <dbReference type="EMBL" id="WWD20551.1"/>
    </source>
</evidence>
<dbReference type="Proteomes" id="UP000322225">
    <property type="component" value="Chromosome 9"/>
</dbReference>
<dbReference type="RefSeq" id="XP_031860242.1">
    <property type="nucleotide sequence ID" value="XM_032005523.1"/>
</dbReference>